<dbReference type="AlphaFoldDB" id="A0A9X4M5S2"/>
<keyword evidence="2" id="KW-1185">Reference proteome</keyword>
<dbReference type="SUPFAM" id="SSF117396">
    <property type="entry name" value="TM1631-like"/>
    <property type="match status" value="1"/>
</dbReference>
<evidence type="ECO:0000313" key="1">
    <source>
        <dbReference type="EMBL" id="MDG3016482.1"/>
    </source>
</evidence>
<protein>
    <submittedName>
        <fullName evidence="1">DUF72 domain-containing protein</fullName>
    </submittedName>
</protein>
<dbReference type="InterPro" id="IPR036520">
    <property type="entry name" value="UPF0759_sf"/>
</dbReference>
<dbReference type="Gene3D" id="3.20.20.410">
    <property type="entry name" value="Protein of unknown function UPF0759"/>
    <property type="match status" value="1"/>
</dbReference>
<dbReference type="Pfam" id="PF01904">
    <property type="entry name" value="DUF72"/>
    <property type="match status" value="1"/>
</dbReference>
<dbReference type="RefSeq" id="WP_332520548.1">
    <property type="nucleotide sequence ID" value="NZ_JANRHA010000014.1"/>
</dbReference>
<organism evidence="1 2">
    <name type="scientific">Speluncibacter jeojiensis</name>
    <dbReference type="NCBI Taxonomy" id="2710754"/>
    <lineage>
        <taxon>Bacteria</taxon>
        <taxon>Bacillati</taxon>
        <taxon>Actinomycetota</taxon>
        <taxon>Actinomycetes</taxon>
        <taxon>Mycobacteriales</taxon>
        <taxon>Speluncibacteraceae</taxon>
        <taxon>Speluncibacter</taxon>
    </lineage>
</organism>
<evidence type="ECO:0000313" key="2">
    <source>
        <dbReference type="Proteomes" id="UP001152755"/>
    </source>
</evidence>
<sequence length="281" mass="31401">MAGPRNSRTGQVRVGISGWTYPGWRGDFYQPGLVHRRELAYAAERLTSIEVNGSFYALQRPASYLRWRDETPDDFVFAVKANRYITHMKRLVDAETAVANFLASGLLALGPKLGPILWQLPPTLAFDADRLEAFLGVLPATTVRAAALAARHDDTIGDDRAWTETDADRPLRHAVEVRHHGFAVPEAVEIFRRHAVAIVVADTAGRYPLIRERTADLAYLRLHGDKELYASGYTDAALDRWADLVTGWADDGQQVFAYFDNDVKGRAPFDALGLLERLARR</sequence>
<reference evidence="1" key="1">
    <citation type="submission" date="2022-08" db="EMBL/GenBank/DDBJ databases">
        <title>Genome analysis of Corynebacteriales strain.</title>
        <authorList>
            <person name="Lee S.D."/>
        </authorList>
    </citation>
    <scope>NUCLEOTIDE SEQUENCE</scope>
    <source>
        <strain evidence="1">D3-21</strain>
    </source>
</reference>
<gene>
    <name evidence="1" type="ORF">NVS88_18160</name>
</gene>
<dbReference type="PANTHER" id="PTHR30348">
    <property type="entry name" value="UNCHARACTERIZED PROTEIN YECE"/>
    <property type="match status" value="1"/>
</dbReference>
<dbReference type="InterPro" id="IPR002763">
    <property type="entry name" value="DUF72"/>
</dbReference>
<dbReference type="EMBL" id="JANRHA010000014">
    <property type="protein sequence ID" value="MDG3016482.1"/>
    <property type="molecule type" value="Genomic_DNA"/>
</dbReference>
<name>A0A9X4M5S2_9ACTN</name>
<dbReference type="PANTHER" id="PTHR30348:SF4">
    <property type="entry name" value="DUF72 DOMAIN-CONTAINING PROTEIN"/>
    <property type="match status" value="1"/>
</dbReference>
<accession>A0A9X4M5S2</accession>
<comment type="caution">
    <text evidence="1">The sequence shown here is derived from an EMBL/GenBank/DDBJ whole genome shotgun (WGS) entry which is preliminary data.</text>
</comment>
<dbReference type="Proteomes" id="UP001152755">
    <property type="component" value="Unassembled WGS sequence"/>
</dbReference>
<proteinExistence type="predicted"/>